<evidence type="ECO:0000256" key="3">
    <source>
        <dbReference type="ARBA" id="ARBA00030602"/>
    </source>
</evidence>
<comment type="caution">
    <text evidence="5">The sequence shown here is derived from an EMBL/GenBank/DDBJ whole genome shotgun (WGS) entry which is preliminary data.</text>
</comment>
<evidence type="ECO:0000256" key="1">
    <source>
        <dbReference type="ARBA" id="ARBA00008861"/>
    </source>
</evidence>
<dbReference type="PANTHER" id="PTHR31544">
    <property type="entry name" value="AIG2-LIKE PROTEIN D"/>
    <property type="match status" value="1"/>
</dbReference>
<dbReference type="AlphaFoldDB" id="A0A9P5MTB6"/>
<dbReference type="GO" id="GO:0016740">
    <property type="term" value="F:transferase activity"/>
    <property type="evidence" value="ECO:0007669"/>
    <property type="project" value="UniProtKB-KW"/>
</dbReference>
<accession>A0A9P5MTB6</accession>
<dbReference type="InterPro" id="IPR045038">
    <property type="entry name" value="AIG2-like"/>
</dbReference>
<dbReference type="Gene3D" id="3.10.490.10">
    <property type="entry name" value="Gamma-glutamyl cyclotransferase-like"/>
    <property type="match status" value="1"/>
</dbReference>
<keyword evidence="2" id="KW-0808">Transferase</keyword>
<gene>
    <name evidence="5" type="ORF">DFH94DRAFT_53493</name>
</gene>
<dbReference type="Pfam" id="PF06094">
    <property type="entry name" value="GGACT"/>
    <property type="match status" value="1"/>
</dbReference>
<evidence type="ECO:0000256" key="2">
    <source>
        <dbReference type="ARBA" id="ARBA00022679"/>
    </source>
</evidence>
<dbReference type="InterPro" id="IPR009288">
    <property type="entry name" value="AIG2-like_dom"/>
</dbReference>
<dbReference type="CDD" id="cd06661">
    <property type="entry name" value="GGCT_like"/>
    <property type="match status" value="1"/>
</dbReference>
<comment type="similarity">
    <text evidence="1">Belongs to the gamma-glutamylcyclotransferase family.</text>
</comment>
<dbReference type="PANTHER" id="PTHR31544:SF2">
    <property type="entry name" value="AIG2-LIKE PROTEIN D"/>
    <property type="match status" value="1"/>
</dbReference>
<keyword evidence="6" id="KW-1185">Reference proteome</keyword>
<reference evidence="5" key="2">
    <citation type="journal article" date="2020" name="Nat. Commun.">
        <title>Large-scale genome sequencing of mycorrhizal fungi provides insights into the early evolution of symbiotic traits.</title>
        <authorList>
            <person name="Miyauchi S."/>
            <person name="Kiss E."/>
            <person name="Kuo A."/>
            <person name="Drula E."/>
            <person name="Kohler A."/>
            <person name="Sanchez-Garcia M."/>
            <person name="Morin E."/>
            <person name="Andreopoulos B."/>
            <person name="Barry K.W."/>
            <person name="Bonito G."/>
            <person name="Buee M."/>
            <person name="Carver A."/>
            <person name="Chen C."/>
            <person name="Cichocki N."/>
            <person name="Clum A."/>
            <person name="Culley D."/>
            <person name="Crous P.W."/>
            <person name="Fauchery L."/>
            <person name="Girlanda M."/>
            <person name="Hayes R.D."/>
            <person name="Keri Z."/>
            <person name="LaButti K."/>
            <person name="Lipzen A."/>
            <person name="Lombard V."/>
            <person name="Magnuson J."/>
            <person name="Maillard F."/>
            <person name="Murat C."/>
            <person name="Nolan M."/>
            <person name="Ohm R.A."/>
            <person name="Pangilinan J."/>
            <person name="Pereira M.F."/>
            <person name="Perotto S."/>
            <person name="Peter M."/>
            <person name="Pfister S."/>
            <person name="Riley R."/>
            <person name="Sitrit Y."/>
            <person name="Stielow J.B."/>
            <person name="Szollosi G."/>
            <person name="Zifcakova L."/>
            <person name="Stursova M."/>
            <person name="Spatafora J.W."/>
            <person name="Tedersoo L."/>
            <person name="Vaario L.M."/>
            <person name="Yamada A."/>
            <person name="Yan M."/>
            <person name="Wang P."/>
            <person name="Xu J."/>
            <person name="Bruns T."/>
            <person name="Baldrian P."/>
            <person name="Vilgalys R."/>
            <person name="Dunand C."/>
            <person name="Henrissat B."/>
            <person name="Grigoriev I.V."/>
            <person name="Hibbett D."/>
            <person name="Nagy L.G."/>
            <person name="Martin F.M."/>
        </authorList>
    </citation>
    <scope>NUCLEOTIDE SEQUENCE</scope>
    <source>
        <strain evidence="5">Prilba</strain>
    </source>
</reference>
<dbReference type="OrthoDB" id="1044435at2759"/>
<evidence type="ECO:0000313" key="6">
    <source>
        <dbReference type="Proteomes" id="UP000759537"/>
    </source>
</evidence>
<dbReference type="SUPFAM" id="SSF110857">
    <property type="entry name" value="Gamma-glutamyl cyclotransferase-like"/>
    <property type="match status" value="1"/>
</dbReference>
<proteinExistence type="inferred from homology"/>
<sequence>MASAFFYGTLMHPKILKRVLHNDASHLQICPAILMDYTRHKVKFADYPAILPCERSKTLLGRELTLEENSIRGALVTGFTTMDIMFLDVFEGDQYVRREVYVHPLGRLTAVPSDAAVTSSGATVDGCLIPAVLPPLPSASELAHPIPAQTYVWGLEDSGLEKELWSFDEFVSKNAYRWIGPGARSNEDYTEVDVVRERLSGKVVPYEAQL</sequence>
<dbReference type="Proteomes" id="UP000759537">
    <property type="component" value="Unassembled WGS sequence"/>
</dbReference>
<dbReference type="InterPro" id="IPR036568">
    <property type="entry name" value="GGCT-like_sf"/>
</dbReference>
<feature type="domain" description="Gamma-glutamylcyclotransferase AIG2-like" evidence="4">
    <location>
        <begin position="5"/>
        <end position="102"/>
    </location>
</feature>
<evidence type="ECO:0000313" key="5">
    <source>
        <dbReference type="EMBL" id="KAF8478373.1"/>
    </source>
</evidence>
<organism evidence="5 6">
    <name type="scientific">Russula ochroleuca</name>
    <dbReference type="NCBI Taxonomy" id="152965"/>
    <lineage>
        <taxon>Eukaryota</taxon>
        <taxon>Fungi</taxon>
        <taxon>Dikarya</taxon>
        <taxon>Basidiomycota</taxon>
        <taxon>Agaricomycotina</taxon>
        <taxon>Agaricomycetes</taxon>
        <taxon>Russulales</taxon>
        <taxon>Russulaceae</taxon>
        <taxon>Russula</taxon>
    </lineage>
</organism>
<name>A0A9P5MTB6_9AGAM</name>
<evidence type="ECO:0000259" key="4">
    <source>
        <dbReference type="Pfam" id="PF06094"/>
    </source>
</evidence>
<dbReference type="InterPro" id="IPR013024">
    <property type="entry name" value="GGCT-like"/>
</dbReference>
<protein>
    <recommendedName>
        <fullName evidence="3">Putative gamma-glutamylcyclotransferase</fullName>
    </recommendedName>
</protein>
<reference evidence="5" key="1">
    <citation type="submission" date="2019-10" db="EMBL/GenBank/DDBJ databases">
        <authorList>
            <consortium name="DOE Joint Genome Institute"/>
            <person name="Kuo A."/>
            <person name="Miyauchi S."/>
            <person name="Kiss E."/>
            <person name="Drula E."/>
            <person name="Kohler A."/>
            <person name="Sanchez-Garcia M."/>
            <person name="Andreopoulos B."/>
            <person name="Barry K.W."/>
            <person name="Bonito G."/>
            <person name="Buee M."/>
            <person name="Carver A."/>
            <person name="Chen C."/>
            <person name="Cichocki N."/>
            <person name="Clum A."/>
            <person name="Culley D."/>
            <person name="Crous P.W."/>
            <person name="Fauchery L."/>
            <person name="Girlanda M."/>
            <person name="Hayes R."/>
            <person name="Keri Z."/>
            <person name="LaButti K."/>
            <person name="Lipzen A."/>
            <person name="Lombard V."/>
            <person name="Magnuson J."/>
            <person name="Maillard F."/>
            <person name="Morin E."/>
            <person name="Murat C."/>
            <person name="Nolan M."/>
            <person name="Ohm R."/>
            <person name="Pangilinan J."/>
            <person name="Pereira M."/>
            <person name="Perotto S."/>
            <person name="Peter M."/>
            <person name="Riley R."/>
            <person name="Sitrit Y."/>
            <person name="Stielow B."/>
            <person name="Szollosi G."/>
            <person name="Zifcakova L."/>
            <person name="Stursova M."/>
            <person name="Spatafora J.W."/>
            <person name="Tedersoo L."/>
            <person name="Vaario L.-M."/>
            <person name="Yamada A."/>
            <person name="Yan M."/>
            <person name="Wang P."/>
            <person name="Xu J."/>
            <person name="Bruns T."/>
            <person name="Baldrian P."/>
            <person name="Vilgalys R."/>
            <person name="Henrissat B."/>
            <person name="Grigoriev I.V."/>
            <person name="Hibbett D."/>
            <person name="Nagy L.G."/>
            <person name="Martin F.M."/>
        </authorList>
    </citation>
    <scope>NUCLEOTIDE SEQUENCE</scope>
    <source>
        <strain evidence="5">Prilba</strain>
    </source>
</reference>
<dbReference type="EMBL" id="WHVB01000011">
    <property type="protein sequence ID" value="KAF8478373.1"/>
    <property type="molecule type" value="Genomic_DNA"/>
</dbReference>